<dbReference type="AlphaFoldDB" id="A0A0G0JK94"/>
<protein>
    <submittedName>
        <fullName evidence="2">Uncharacterized protein</fullName>
    </submittedName>
</protein>
<sequence>ETVDKETIIQDTKLSQLIEHIRAVGH</sequence>
<evidence type="ECO:0000313" key="1">
    <source>
        <dbReference type="EMBL" id="KKQ36202.1"/>
    </source>
</evidence>
<accession>A0A0G0JK94</accession>
<evidence type="ECO:0000313" key="2">
    <source>
        <dbReference type="EMBL" id="KKQ37139.1"/>
    </source>
</evidence>
<evidence type="ECO:0000313" key="3">
    <source>
        <dbReference type="Proteomes" id="UP000034471"/>
    </source>
</evidence>
<proteinExistence type="predicted"/>
<feature type="non-terminal residue" evidence="2">
    <location>
        <position position="1"/>
    </location>
</feature>
<name>A0A0G0JK94_9BACT</name>
<gene>
    <name evidence="2" type="ORF">US54_C0043G0001</name>
    <name evidence="1" type="ORF">US54_C0077G0004</name>
</gene>
<comment type="caution">
    <text evidence="2">The sequence shown here is derived from an EMBL/GenBank/DDBJ whole genome shotgun (WGS) entry which is preliminary data.</text>
</comment>
<dbReference type="EMBL" id="LBTJ01000043">
    <property type="protein sequence ID" value="KKQ37139.1"/>
    <property type="molecule type" value="Genomic_DNA"/>
</dbReference>
<dbReference type="EMBL" id="LBTJ01000077">
    <property type="protein sequence ID" value="KKQ36202.1"/>
    <property type="molecule type" value="Genomic_DNA"/>
</dbReference>
<organism evidence="2 3">
    <name type="scientific">Candidatus Roizmanbacteria bacterium GW2011_GWA2_37_7</name>
    <dbReference type="NCBI Taxonomy" id="1618481"/>
    <lineage>
        <taxon>Bacteria</taxon>
        <taxon>Candidatus Roizmaniibacteriota</taxon>
    </lineage>
</organism>
<dbReference type="Proteomes" id="UP000034471">
    <property type="component" value="Unassembled WGS sequence"/>
</dbReference>
<reference evidence="2 3" key="1">
    <citation type="journal article" date="2015" name="Nature">
        <title>rRNA introns, odd ribosomes, and small enigmatic genomes across a large radiation of phyla.</title>
        <authorList>
            <person name="Brown C.T."/>
            <person name="Hug L.A."/>
            <person name="Thomas B.C."/>
            <person name="Sharon I."/>
            <person name="Castelle C.J."/>
            <person name="Singh A."/>
            <person name="Wilkins M.J."/>
            <person name="Williams K.H."/>
            <person name="Banfield J.F."/>
        </authorList>
    </citation>
    <scope>NUCLEOTIDE SEQUENCE [LARGE SCALE GENOMIC DNA]</scope>
</reference>